<reference evidence="6" key="1">
    <citation type="submission" date="2020-10" db="EMBL/GenBank/DDBJ databases">
        <authorList>
            <person name="Gilroy R."/>
        </authorList>
    </citation>
    <scope>NUCLEOTIDE SEQUENCE</scope>
    <source>
        <strain evidence="6">ChiBcolR7-354</strain>
    </source>
</reference>
<comment type="caution">
    <text evidence="6">The sequence shown here is derived from an EMBL/GenBank/DDBJ whole genome shotgun (WGS) entry which is preliminary data.</text>
</comment>
<accession>A0A9D0ZCE7</accession>
<feature type="domain" description="HTH lysR-type" evidence="5">
    <location>
        <begin position="1"/>
        <end position="58"/>
    </location>
</feature>
<comment type="similarity">
    <text evidence="1">Belongs to the LysR transcriptional regulatory family.</text>
</comment>
<evidence type="ECO:0000313" key="6">
    <source>
        <dbReference type="EMBL" id="HIQ77938.1"/>
    </source>
</evidence>
<dbReference type="InterPro" id="IPR000847">
    <property type="entry name" value="LysR_HTH_N"/>
</dbReference>
<dbReference type="Pfam" id="PF03466">
    <property type="entry name" value="LysR_substrate"/>
    <property type="match status" value="1"/>
</dbReference>
<dbReference type="GO" id="GO:0005829">
    <property type="term" value="C:cytosol"/>
    <property type="evidence" value="ECO:0007669"/>
    <property type="project" value="TreeGrafter"/>
</dbReference>
<name>A0A9D0ZCE7_9FIRM</name>
<dbReference type="InterPro" id="IPR036388">
    <property type="entry name" value="WH-like_DNA-bd_sf"/>
</dbReference>
<dbReference type="InterPro" id="IPR005119">
    <property type="entry name" value="LysR_subst-bd"/>
</dbReference>
<reference evidence="6" key="2">
    <citation type="journal article" date="2021" name="PeerJ">
        <title>Extensive microbial diversity within the chicken gut microbiome revealed by metagenomics and culture.</title>
        <authorList>
            <person name="Gilroy R."/>
            <person name="Ravi A."/>
            <person name="Getino M."/>
            <person name="Pursley I."/>
            <person name="Horton D.L."/>
            <person name="Alikhan N.F."/>
            <person name="Baker D."/>
            <person name="Gharbi K."/>
            <person name="Hall N."/>
            <person name="Watson M."/>
            <person name="Adriaenssens E.M."/>
            <person name="Foster-Nyarko E."/>
            <person name="Jarju S."/>
            <person name="Secka A."/>
            <person name="Antonio M."/>
            <person name="Oren A."/>
            <person name="Chaudhuri R.R."/>
            <person name="La Ragione R."/>
            <person name="Hildebrand F."/>
            <person name="Pallen M.J."/>
        </authorList>
    </citation>
    <scope>NUCLEOTIDE SEQUENCE</scope>
    <source>
        <strain evidence="6">ChiBcolR7-354</strain>
    </source>
</reference>
<keyword evidence="4" id="KW-0804">Transcription</keyword>
<dbReference type="GO" id="GO:0003677">
    <property type="term" value="F:DNA binding"/>
    <property type="evidence" value="ECO:0007669"/>
    <property type="project" value="UniProtKB-KW"/>
</dbReference>
<organism evidence="6 7">
    <name type="scientific">Candidatus Scatomorpha intestinavium</name>
    <dbReference type="NCBI Taxonomy" id="2840922"/>
    <lineage>
        <taxon>Bacteria</taxon>
        <taxon>Bacillati</taxon>
        <taxon>Bacillota</taxon>
        <taxon>Clostridia</taxon>
        <taxon>Eubacteriales</taxon>
        <taxon>Candidatus Scatomorpha</taxon>
    </lineage>
</organism>
<evidence type="ECO:0000256" key="1">
    <source>
        <dbReference type="ARBA" id="ARBA00009437"/>
    </source>
</evidence>
<gene>
    <name evidence="6" type="ORF">IAB77_01610</name>
</gene>
<dbReference type="Proteomes" id="UP000824262">
    <property type="component" value="Unassembled WGS sequence"/>
</dbReference>
<dbReference type="CDD" id="cd05466">
    <property type="entry name" value="PBP2_LTTR_substrate"/>
    <property type="match status" value="1"/>
</dbReference>
<proteinExistence type="inferred from homology"/>
<dbReference type="SUPFAM" id="SSF46785">
    <property type="entry name" value="Winged helix' DNA-binding domain"/>
    <property type="match status" value="1"/>
</dbReference>
<evidence type="ECO:0000313" key="7">
    <source>
        <dbReference type="Proteomes" id="UP000824262"/>
    </source>
</evidence>
<evidence type="ECO:0000259" key="5">
    <source>
        <dbReference type="PROSITE" id="PS50931"/>
    </source>
</evidence>
<evidence type="ECO:0000256" key="4">
    <source>
        <dbReference type="ARBA" id="ARBA00023163"/>
    </source>
</evidence>
<evidence type="ECO:0000256" key="3">
    <source>
        <dbReference type="ARBA" id="ARBA00023125"/>
    </source>
</evidence>
<dbReference type="PANTHER" id="PTHR30419:SF28">
    <property type="entry name" value="HTH-TYPE TRANSCRIPTIONAL REGULATOR BSDA"/>
    <property type="match status" value="1"/>
</dbReference>
<dbReference type="PROSITE" id="PS50931">
    <property type="entry name" value="HTH_LYSR"/>
    <property type="match status" value="1"/>
</dbReference>
<dbReference type="GO" id="GO:0003700">
    <property type="term" value="F:DNA-binding transcription factor activity"/>
    <property type="evidence" value="ECO:0007669"/>
    <property type="project" value="InterPro"/>
</dbReference>
<dbReference type="Gene3D" id="1.10.10.10">
    <property type="entry name" value="Winged helix-like DNA-binding domain superfamily/Winged helix DNA-binding domain"/>
    <property type="match status" value="1"/>
</dbReference>
<keyword evidence="2" id="KW-0805">Transcription regulation</keyword>
<dbReference type="InterPro" id="IPR050950">
    <property type="entry name" value="HTH-type_LysR_regulators"/>
</dbReference>
<dbReference type="Gene3D" id="3.40.190.290">
    <property type="match status" value="1"/>
</dbReference>
<keyword evidence="3" id="KW-0238">DNA-binding</keyword>
<evidence type="ECO:0000256" key="2">
    <source>
        <dbReference type="ARBA" id="ARBA00023015"/>
    </source>
</evidence>
<dbReference type="InterPro" id="IPR036390">
    <property type="entry name" value="WH_DNA-bd_sf"/>
</dbReference>
<protein>
    <submittedName>
        <fullName evidence="6">LysR family transcriptional regulator</fullName>
    </submittedName>
</protein>
<dbReference type="EMBL" id="DVGA01000022">
    <property type="protein sequence ID" value="HIQ77938.1"/>
    <property type="molecule type" value="Genomic_DNA"/>
</dbReference>
<dbReference type="AlphaFoldDB" id="A0A9D0ZCE7"/>
<dbReference type="PANTHER" id="PTHR30419">
    <property type="entry name" value="HTH-TYPE TRANSCRIPTIONAL REGULATOR YBHD"/>
    <property type="match status" value="1"/>
</dbReference>
<dbReference type="Pfam" id="PF00126">
    <property type="entry name" value="HTH_1"/>
    <property type="match status" value="1"/>
</dbReference>
<sequence length="294" mass="33297">MDIENYEIFVNAVQSGSISMAAAENGYTQSAVSYIFKALEKKCGFKLVHRSRDGISLTKFGEMLLPKISAVIDADKELQYLIFQINNVMTGTVTLGCSSTIYKIFFLPIINKFHGKYPNIVFKIIDGSSDDNDRRLASGEIDMGIFPYQANINHSFVFIKDDPLLVLLPDHNMRYENRMFPIEDFAQYPFITSSLNDEFHILADCEARGIPMNVVLKTQDVYTAAYSVEAGLGVTVVPELSMRTKRDLHVNSACLSPTYSRRLCIYTREGERLDPVAQVFYDFCRSELPKIARE</sequence>
<dbReference type="SUPFAM" id="SSF53850">
    <property type="entry name" value="Periplasmic binding protein-like II"/>
    <property type="match status" value="1"/>
</dbReference>